<organism evidence="2 3">
    <name type="scientific">Methanoplanus endosymbiosus</name>
    <dbReference type="NCBI Taxonomy" id="33865"/>
    <lineage>
        <taxon>Archaea</taxon>
        <taxon>Methanobacteriati</taxon>
        <taxon>Methanobacteriota</taxon>
        <taxon>Stenosarchaea group</taxon>
        <taxon>Methanomicrobia</taxon>
        <taxon>Methanomicrobiales</taxon>
        <taxon>Methanomicrobiaceae</taxon>
        <taxon>Methanoplanus</taxon>
    </lineage>
</organism>
<dbReference type="InterPro" id="IPR013132">
    <property type="entry name" value="PseI/NeuA/B-like_N"/>
</dbReference>
<dbReference type="Gene3D" id="3.20.20.70">
    <property type="entry name" value="Aldolase class I"/>
    <property type="match status" value="1"/>
</dbReference>
<dbReference type="RefSeq" id="WP_257741831.1">
    <property type="nucleotide sequence ID" value="NZ_CP096115.1"/>
</dbReference>
<accession>A0A9E7TI05</accession>
<dbReference type="KEGG" id="mend:L6E24_09880"/>
<evidence type="ECO:0000259" key="1">
    <source>
        <dbReference type="Pfam" id="PF03102"/>
    </source>
</evidence>
<dbReference type="GeneID" id="74308012"/>
<dbReference type="Proteomes" id="UP001060368">
    <property type="component" value="Chromosome"/>
</dbReference>
<proteinExistence type="predicted"/>
<sequence length="282" mass="32188">MDFENLESPYFIGEIGINHNGDLQIAKKLMDAVFACGWDCVKFQKRNPDVCVPEKQKNVIRDTPWGKMTYLDYKYKVEFGKTEYDYINKYCKEKPLNWTTSVWDLDSLQFTINYDVPFIKIPSALLTNLELLKEAAQTDIPLIVSTGMSTFEEIDTAINLITKHGAKPVLMHTNSSYPTPNSELNLNLIPVLKKRYDCIIGYSGHEYDLEPTVIAVALGAQVIERHITISHNLWGTDQKSSLEVHAMDLLKKRANEIWNMLGSSDKVVTPSEIPIREKLRIS</sequence>
<dbReference type="PANTHER" id="PTHR42966:SF3">
    <property type="entry name" value="BLR5971 PROTEIN"/>
    <property type="match status" value="1"/>
</dbReference>
<name>A0A9E7TI05_9EURY</name>
<dbReference type="EMBL" id="CP096115">
    <property type="protein sequence ID" value="UUX91678.1"/>
    <property type="molecule type" value="Genomic_DNA"/>
</dbReference>
<dbReference type="SUPFAM" id="SSF51569">
    <property type="entry name" value="Aldolase"/>
    <property type="match status" value="1"/>
</dbReference>
<dbReference type="GO" id="GO:0047444">
    <property type="term" value="F:N-acylneuraminate-9-phosphate synthase activity"/>
    <property type="evidence" value="ECO:0007669"/>
    <property type="project" value="TreeGrafter"/>
</dbReference>
<dbReference type="GO" id="GO:0016051">
    <property type="term" value="P:carbohydrate biosynthetic process"/>
    <property type="evidence" value="ECO:0007669"/>
    <property type="project" value="InterPro"/>
</dbReference>
<keyword evidence="3" id="KW-1185">Reference proteome</keyword>
<gene>
    <name evidence="2" type="ORF">L6E24_09880</name>
</gene>
<evidence type="ECO:0000313" key="2">
    <source>
        <dbReference type="EMBL" id="UUX91678.1"/>
    </source>
</evidence>
<evidence type="ECO:0000313" key="3">
    <source>
        <dbReference type="Proteomes" id="UP001060368"/>
    </source>
</evidence>
<reference evidence="2" key="1">
    <citation type="submission" date="2022-04" db="EMBL/GenBank/DDBJ databases">
        <title>Complete genome of Methanoplanus endosymbiosus DSM 3599.</title>
        <authorList>
            <person name="Chen S.-C."/>
            <person name="You Y.-T."/>
            <person name="Zhou Y.-Z."/>
            <person name="Lai M.-C."/>
        </authorList>
    </citation>
    <scope>NUCLEOTIDE SEQUENCE</scope>
    <source>
        <strain evidence="2">DSM 3599</strain>
    </source>
</reference>
<dbReference type="InterPro" id="IPR051690">
    <property type="entry name" value="PseI-like"/>
</dbReference>
<dbReference type="PANTHER" id="PTHR42966">
    <property type="entry name" value="N-ACETYLNEURAMINATE SYNTHASE"/>
    <property type="match status" value="1"/>
</dbReference>
<feature type="domain" description="PseI/NeuA/B-like" evidence="1">
    <location>
        <begin position="30"/>
        <end position="265"/>
    </location>
</feature>
<protein>
    <submittedName>
        <fullName evidence="2">N-acetylneuraminate synthase family protein</fullName>
    </submittedName>
</protein>
<dbReference type="Pfam" id="PF03102">
    <property type="entry name" value="NeuB"/>
    <property type="match status" value="1"/>
</dbReference>
<dbReference type="InterPro" id="IPR013785">
    <property type="entry name" value="Aldolase_TIM"/>
</dbReference>
<dbReference type="AlphaFoldDB" id="A0A9E7TI05"/>